<dbReference type="GO" id="GO:0006310">
    <property type="term" value="P:DNA recombination"/>
    <property type="evidence" value="ECO:0007669"/>
    <property type="project" value="InterPro"/>
</dbReference>
<organism evidence="8 9">
    <name type="scientific">Emergomyces africanus</name>
    <dbReference type="NCBI Taxonomy" id="1955775"/>
    <lineage>
        <taxon>Eukaryota</taxon>
        <taxon>Fungi</taxon>
        <taxon>Dikarya</taxon>
        <taxon>Ascomycota</taxon>
        <taxon>Pezizomycotina</taxon>
        <taxon>Eurotiomycetes</taxon>
        <taxon>Eurotiomycetidae</taxon>
        <taxon>Onygenales</taxon>
        <taxon>Ajellomycetaceae</taxon>
        <taxon>Emergomyces</taxon>
    </lineage>
</organism>
<dbReference type="InterPro" id="IPR012340">
    <property type="entry name" value="NA-bd_OB-fold"/>
</dbReference>
<dbReference type="InterPro" id="IPR012308">
    <property type="entry name" value="DNA_ligase_ATP-dep_N"/>
</dbReference>
<dbReference type="Gene3D" id="2.40.50.140">
    <property type="entry name" value="Nucleic acid-binding proteins"/>
    <property type="match status" value="1"/>
</dbReference>
<feature type="compositionally biased region" description="Basic and acidic residues" evidence="6">
    <location>
        <begin position="1082"/>
        <end position="1091"/>
    </location>
</feature>
<dbReference type="GO" id="GO:0003677">
    <property type="term" value="F:DNA binding"/>
    <property type="evidence" value="ECO:0007669"/>
    <property type="project" value="InterPro"/>
</dbReference>
<keyword evidence="3" id="KW-0547">Nucleotide-binding</keyword>
<comment type="caution">
    <text evidence="8">The sequence shown here is derived from an EMBL/GenBank/DDBJ whole genome shotgun (WGS) entry which is preliminary data.</text>
</comment>
<keyword evidence="4" id="KW-0067">ATP-binding</keyword>
<dbReference type="Pfam" id="PF01068">
    <property type="entry name" value="DNA_ligase_A_M"/>
    <property type="match status" value="1"/>
</dbReference>
<keyword evidence="9" id="KW-1185">Reference proteome</keyword>
<evidence type="ECO:0000256" key="2">
    <source>
        <dbReference type="ARBA" id="ARBA00022598"/>
    </source>
</evidence>
<evidence type="ECO:0000256" key="4">
    <source>
        <dbReference type="ARBA" id="ARBA00022840"/>
    </source>
</evidence>
<protein>
    <recommendedName>
        <fullName evidence="7">ATP-dependent DNA ligase family profile domain-containing protein</fullName>
    </recommendedName>
</protein>
<evidence type="ECO:0000256" key="6">
    <source>
        <dbReference type="SAM" id="MobiDB-lite"/>
    </source>
</evidence>
<feature type="region of interest" description="Disordered" evidence="6">
    <location>
        <begin position="1070"/>
        <end position="1105"/>
    </location>
</feature>
<dbReference type="Gene3D" id="3.30.470.30">
    <property type="entry name" value="DNA ligase/mRNA capping enzyme"/>
    <property type="match status" value="1"/>
</dbReference>
<dbReference type="Proteomes" id="UP000091918">
    <property type="component" value="Unassembled WGS sequence"/>
</dbReference>
<dbReference type="GO" id="GO:0006303">
    <property type="term" value="P:double-strand break repair via nonhomologous end joining"/>
    <property type="evidence" value="ECO:0007669"/>
    <property type="project" value="TreeGrafter"/>
</dbReference>
<dbReference type="PANTHER" id="PTHR45997">
    <property type="entry name" value="DNA LIGASE 4"/>
    <property type="match status" value="1"/>
</dbReference>
<dbReference type="Pfam" id="PF04675">
    <property type="entry name" value="DNA_ligase_A_N"/>
    <property type="match status" value="1"/>
</dbReference>
<dbReference type="GO" id="GO:0005524">
    <property type="term" value="F:ATP binding"/>
    <property type="evidence" value="ECO:0007669"/>
    <property type="project" value="UniProtKB-KW"/>
</dbReference>
<feature type="domain" description="ATP-dependent DNA ligase family profile" evidence="7">
    <location>
        <begin position="393"/>
        <end position="535"/>
    </location>
</feature>
<dbReference type="STRING" id="1658172.A0A1B7P225"/>
<evidence type="ECO:0000256" key="3">
    <source>
        <dbReference type="ARBA" id="ARBA00022741"/>
    </source>
</evidence>
<keyword evidence="5" id="KW-0539">Nucleus</keyword>
<evidence type="ECO:0000259" key="7">
    <source>
        <dbReference type="PROSITE" id="PS50160"/>
    </source>
</evidence>
<comment type="similarity">
    <text evidence="1">Belongs to the ATP-dependent DNA ligase family.</text>
</comment>
<dbReference type="InterPro" id="IPR012310">
    <property type="entry name" value="DNA_ligase_ATP-dep_cent"/>
</dbReference>
<feature type="region of interest" description="Disordered" evidence="6">
    <location>
        <begin position="883"/>
        <end position="910"/>
    </location>
</feature>
<dbReference type="EMBL" id="LGUA01000218">
    <property type="protein sequence ID" value="OAX83079.1"/>
    <property type="molecule type" value="Genomic_DNA"/>
</dbReference>
<accession>A0A1B7P225</accession>
<feature type="region of interest" description="Disordered" evidence="6">
    <location>
        <begin position="828"/>
        <end position="870"/>
    </location>
</feature>
<feature type="compositionally biased region" description="Polar residues" evidence="6">
    <location>
        <begin position="853"/>
        <end position="870"/>
    </location>
</feature>
<sequence length="1120" mass="125273">MGFKFSYVCDLFTSLEANLTLKASTASRNRNPDLATIRNWFDQHGTQIHSGETNRLALLSCLFPGRRPERVFGLKEPSLVKVIGRCLLLGTSRRRELDSYVTHGNGDLGQRVEIVMRQAENNNPEDSGVTVEEIDTALNHIASRCRFSGPDVRRQRTAVSVDEALGPILRRLTSRDAKWFTRIILKDLSPLTLPVRTVLWNFHFLLPDLLLVQDSFAAAVALLSCDPMKRLPWRPDPNYAKLLAAFASSHITITVGVKVGRPMFYKARGIKHCCKMAGKRTMSVERKYDGEYCQIHIGLSKGSGGIQIFSKSGKDSTADRSGIHSTLKECLNIGKSNCKISKNCILEGELLVWSDAESKILPFHTLRKHVLRSGSFIGTENDSPPHSYEHLYIMLFDILLIDDQVCLPKSYRERRALLKEFVHPIDGRAGIVEQEYIDFSLSTSQETLKDSFVRAISRRWEGLVLKCSEEPYLTIGQQEDSNLGHWIKLKKDYIAGIGDTADFALVGARYDAREAAKLGSLEAVKWSSFFVGCRDRNSKNSFDSRPVFRVVDVLDRHNVNIQFIQTLNQVGQFCSCDVKDEDVPFSIKIDQVQLPKVQVLFRKPFVVEMLGSGFEKPAGVNYFTLRFPRVLKIHMDRDIEDATTLEELQEMAKQANSVPMDELSQEAVLWAEKLDVGDEKPGYIIEESERSSMSLASTISPTDIDNGPLSTAMRPFNMNEQTVADQLPHCVTTNLLRPATSVGKRSEIDTGQIDSRSVCKKQSKTARSPSLCITIHSDNAQPTPETGFSFSQGSSVSRHLAALTNVPQPSPAQTRTNMKAREVLEATTVLENEAESSMKLKVRGEDESHYSPRLTQKKNPGQNPSQEQQCSPKLNISLAGSNISALTSDNSGSRPIPPSPEPRSFHPETPILIGNGLRHDEVDRIFRNTNHIVTSSIMDFLDRLLDQKFKNICSPPSRNQDMAHPFSNWRGVVLVQSSSVNAAQAPSDIARIGNALAANQRTSGLPTQKGKIIFLHCEALLQHGLFEGNQIEPLEMIREQWGKLGKRVFAGCLKWGYGMASSRRNRKLKRRKFNFNNGGSRGKIENGGREDEMVEVSPPSRTTSGDVRLSWNWREGFSLV</sequence>
<feature type="compositionally biased region" description="Basic and acidic residues" evidence="6">
    <location>
        <begin position="836"/>
        <end position="850"/>
    </location>
</feature>
<dbReference type="AlphaFoldDB" id="A0A1B7P225"/>
<evidence type="ECO:0000256" key="1">
    <source>
        <dbReference type="ARBA" id="ARBA00007572"/>
    </source>
</evidence>
<dbReference type="InterPro" id="IPR036599">
    <property type="entry name" value="DNA_ligase_N_sf"/>
</dbReference>
<dbReference type="GO" id="GO:0032807">
    <property type="term" value="C:DNA ligase IV complex"/>
    <property type="evidence" value="ECO:0007669"/>
    <property type="project" value="TreeGrafter"/>
</dbReference>
<dbReference type="PANTHER" id="PTHR45997:SF2">
    <property type="entry name" value="ATP DEPENDENT DNA LIGASE DOMAIN PROTEIN (AFU_ORTHOLOGUE AFUA_5G02430)"/>
    <property type="match status" value="1"/>
</dbReference>
<dbReference type="InterPro" id="IPR029710">
    <property type="entry name" value="LIG4"/>
</dbReference>
<dbReference type="SUPFAM" id="SSF50249">
    <property type="entry name" value="Nucleic acid-binding proteins"/>
    <property type="match status" value="1"/>
</dbReference>
<evidence type="ECO:0000313" key="8">
    <source>
        <dbReference type="EMBL" id="OAX83079.1"/>
    </source>
</evidence>
<dbReference type="GO" id="GO:0006297">
    <property type="term" value="P:nucleotide-excision repair, DNA gap filling"/>
    <property type="evidence" value="ECO:0007669"/>
    <property type="project" value="TreeGrafter"/>
</dbReference>
<proteinExistence type="inferred from homology"/>
<evidence type="ECO:0000256" key="5">
    <source>
        <dbReference type="ARBA" id="ARBA00023242"/>
    </source>
</evidence>
<reference evidence="8 9" key="1">
    <citation type="submission" date="2015-07" db="EMBL/GenBank/DDBJ databases">
        <title>Emmonsia species relationships and genome sequence.</title>
        <authorList>
            <person name="Cuomo C.A."/>
            <person name="Schwartz I.S."/>
            <person name="Kenyon C."/>
            <person name="de Hoog G.S."/>
            <person name="Govender N.P."/>
            <person name="Botha A."/>
            <person name="Moreno L."/>
            <person name="de Vries M."/>
            <person name="Munoz J.F."/>
            <person name="Stielow J.B."/>
        </authorList>
    </citation>
    <scope>NUCLEOTIDE SEQUENCE [LARGE SCALE GENOMIC DNA]</scope>
    <source>
        <strain evidence="8 9">CBS 136260</strain>
    </source>
</reference>
<evidence type="ECO:0000313" key="9">
    <source>
        <dbReference type="Proteomes" id="UP000091918"/>
    </source>
</evidence>
<name>A0A1B7P225_9EURO</name>
<dbReference type="PROSITE" id="PS50160">
    <property type="entry name" value="DNA_LIGASE_A3"/>
    <property type="match status" value="1"/>
</dbReference>
<gene>
    <name evidence="8" type="ORF">ACJ72_02567</name>
</gene>
<dbReference type="SUPFAM" id="SSF56091">
    <property type="entry name" value="DNA ligase/mRNA capping enzyme, catalytic domain"/>
    <property type="match status" value="1"/>
</dbReference>
<dbReference type="GO" id="GO:0003910">
    <property type="term" value="F:DNA ligase (ATP) activity"/>
    <property type="evidence" value="ECO:0007669"/>
    <property type="project" value="InterPro"/>
</dbReference>
<dbReference type="Gene3D" id="1.10.3260.10">
    <property type="entry name" value="DNA ligase, ATP-dependent, N-terminal domain"/>
    <property type="match status" value="1"/>
</dbReference>
<keyword evidence="2" id="KW-0436">Ligase</keyword>
<dbReference type="CDD" id="cd08039">
    <property type="entry name" value="Adenylation_DNA_ligase_Fungal"/>
    <property type="match status" value="1"/>
</dbReference>
<dbReference type="OrthoDB" id="2160351at2759"/>